<sequence length="264" mass="28254">MSALDSSAVVAASNAWVWYPDDATVVDTDDRLLVRWPDHVGLPPTLNRFAPAGDLEEAFGEVVAQVRAWGDRELVAWVRLDCPAGLEDLLRARGGRPEETVDVFAQSLAGVRDLHVPAGIEVRWRNDPETIRDGAVVSVAAFGEGTVPDDERARKWAAEYAADHAVGRGGSVVVYVDGRPAGTGGLTLADGVARLWGGATHPDLRGHGAYRAVLAARLAYAADHGATMALVKGRVETSGPILRRAGFEAFGQERSYRLPLLSQN</sequence>
<dbReference type="InterPro" id="IPR016181">
    <property type="entry name" value="Acyl_CoA_acyltransferase"/>
</dbReference>
<dbReference type="EMBL" id="JBFPJR010000003">
    <property type="protein sequence ID" value="MEX0426420.1"/>
    <property type="molecule type" value="Genomic_DNA"/>
</dbReference>
<keyword evidence="3" id="KW-1185">Reference proteome</keyword>
<dbReference type="Proteomes" id="UP001556631">
    <property type="component" value="Unassembled WGS sequence"/>
</dbReference>
<dbReference type="CDD" id="cd04301">
    <property type="entry name" value="NAT_SF"/>
    <property type="match status" value="1"/>
</dbReference>
<evidence type="ECO:0000259" key="1">
    <source>
        <dbReference type="PROSITE" id="PS51186"/>
    </source>
</evidence>
<feature type="domain" description="N-acetyltransferase" evidence="1">
    <location>
        <begin position="129"/>
        <end position="264"/>
    </location>
</feature>
<dbReference type="RefSeq" id="WP_367991098.1">
    <property type="nucleotide sequence ID" value="NZ_JBFPJR010000003.1"/>
</dbReference>
<comment type="caution">
    <text evidence="2">The sequence shown here is derived from an EMBL/GenBank/DDBJ whole genome shotgun (WGS) entry which is preliminary data.</text>
</comment>
<gene>
    <name evidence="2" type="ORF">AB3X52_02225</name>
</gene>
<dbReference type="SUPFAM" id="SSF55729">
    <property type="entry name" value="Acyl-CoA N-acyltransferases (Nat)"/>
    <property type="match status" value="1"/>
</dbReference>
<keyword evidence="2" id="KW-0012">Acyltransferase</keyword>
<protein>
    <submittedName>
        <fullName evidence="2">GNAT family N-acetyltransferase</fullName>
        <ecNumber evidence="2">2.3.1.-</ecNumber>
    </submittedName>
</protein>
<accession>A0ABV3SV01</accession>
<organism evidence="2 3">
    <name type="scientific">Nocardioides eburneus</name>
    <dbReference type="NCBI Taxonomy" id="3231482"/>
    <lineage>
        <taxon>Bacteria</taxon>
        <taxon>Bacillati</taxon>
        <taxon>Actinomycetota</taxon>
        <taxon>Actinomycetes</taxon>
        <taxon>Propionibacteriales</taxon>
        <taxon>Nocardioidaceae</taxon>
        <taxon>Nocardioides</taxon>
    </lineage>
</organism>
<name>A0ABV3SV01_9ACTN</name>
<dbReference type="Pfam" id="PF00583">
    <property type="entry name" value="Acetyltransf_1"/>
    <property type="match status" value="1"/>
</dbReference>
<proteinExistence type="predicted"/>
<dbReference type="EC" id="2.3.1.-" evidence="2"/>
<keyword evidence="2" id="KW-0808">Transferase</keyword>
<evidence type="ECO:0000313" key="3">
    <source>
        <dbReference type="Proteomes" id="UP001556631"/>
    </source>
</evidence>
<dbReference type="Gene3D" id="3.40.630.30">
    <property type="match status" value="1"/>
</dbReference>
<dbReference type="InterPro" id="IPR000182">
    <property type="entry name" value="GNAT_dom"/>
</dbReference>
<evidence type="ECO:0000313" key="2">
    <source>
        <dbReference type="EMBL" id="MEX0426420.1"/>
    </source>
</evidence>
<dbReference type="PROSITE" id="PS51186">
    <property type="entry name" value="GNAT"/>
    <property type="match status" value="1"/>
</dbReference>
<reference evidence="2 3" key="1">
    <citation type="submission" date="2024-07" db="EMBL/GenBank/DDBJ databases">
        <authorList>
            <person name="Lee S."/>
            <person name="Kang M."/>
        </authorList>
    </citation>
    <scope>NUCLEOTIDE SEQUENCE [LARGE SCALE GENOMIC DNA]</scope>
    <source>
        <strain evidence="2 3">DS6</strain>
    </source>
</reference>
<dbReference type="GO" id="GO:0016746">
    <property type="term" value="F:acyltransferase activity"/>
    <property type="evidence" value="ECO:0007669"/>
    <property type="project" value="UniProtKB-KW"/>
</dbReference>